<dbReference type="SUPFAM" id="SSF53756">
    <property type="entry name" value="UDP-Glycosyltransferase/glycogen phosphorylase"/>
    <property type="match status" value="1"/>
</dbReference>
<feature type="domain" description="Glycosyl transferase family 1" evidence="1">
    <location>
        <begin position="197"/>
        <end position="347"/>
    </location>
</feature>
<dbReference type="PANTHER" id="PTHR45947:SF3">
    <property type="entry name" value="SULFOQUINOVOSYL TRANSFERASE SQD2"/>
    <property type="match status" value="1"/>
</dbReference>
<dbReference type="CDD" id="cd03801">
    <property type="entry name" value="GT4_PimA-like"/>
    <property type="match status" value="1"/>
</dbReference>
<protein>
    <submittedName>
        <fullName evidence="3">Glycosyltransferase</fullName>
    </submittedName>
</protein>
<comment type="caution">
    <text evidence="3">The sequence shown here is derived from an EMBL/GenBank/DDBJ whole genome shotgun (WGS) entry which is preliminary data.</text>
</comment>
<dbReference type="EMBL" id="AJTX02000008">
    <property type="protein sequence ID" value="KKI98518.1"/>
    <property type="molecule type" value="Genomic_DNA"/>
</dbReference>
<dbReference type="InterPro" id="IPR050194">
    <property type="entry name" value="Glycosyltransferase_grp1"/>
</dbReference>
<evidence type="ECO:0000259" key="2">
    <source>
        <dbReference type="Pfam" id="PF13439"/>
    </source>
</evidence>
<dbReference type="RefSeq" id="WP_017713122.1">
    <property type="nucleotide sequence ID" value="NZ_KB235938.1"/>
</dbReference>
<name>A0A0M2PV37_PROHO</name>
<evidence type="ECO:0000313" key="3">
    <source>
        <dbReference type="EMBL" id="KKI98518.1"/>
    </source>
</evidence>
<dbReference type="PANTHER" id="PTHR45947">
    <property type="entry name" value="SULFOQUINOVOSYL TRANSFERASE SQD2"/>
    <property type="match status" value="1"/>
</dbReference>
<evidence type="ECO:0000313" key="4">
    <source>
        <dbReference type="Proteomes" id="UP000034681"/>
    </source>
</evidence>
<proteinExistence type="predicted"/>
<evidence type="ECO:0000259" key="1">
    <source>
        <dbReference type="Pfam" id="PF00534"/>
    </source>
</evidence>
<dbReference type="GO" id="GO:0016758">
    <property type="term" value="F:hexosyltransferase activity"/>
    <property type="evidence" value="ECO:0007669"/>
    <property type="project" value="TreeGrafter"/>
</dbReference>
<dbReference type="OrthoDB" id="9802525at2"/>
<gene>
    <name evidence="3" type="ORF">PROH_19110</name>
</gene>
<accession>A0A0M2PV37</accession>
<dbReference type="AlphaFoldDB" id="A0A0M2PV37"/>
<organism evidence="3 4">
    <name type="scientific">Prochlorothrix hollandica PCC 9006 = CALU 1027</name>
    <dbReference type="NCBI Taxonomy" id="317619"/>
    <lineage>
        <taxon>Bacteria</taxon>
        <taxon>Bacillati</taxon>
        <taxon>Cyanobacteriota</taxon>
        <taxon>Cyanophyceae</taxon>
        <taxon>Prochlorotrichales</taxon>
        <taxon>Prochlorotrichaceae</taxon>
        <taxon>Prochlorothrix</taxon>
    </lineage>
</organism>
<dbReference type="Proteomes" id="UP000034681">
    <property type="component" value="Unassembled WGS sequence"/>
</dbReference>
<dbReference type="InterPro" id="IPR028098">
    <property type="entry name" value="Glyco_trans_4-like_N"/>
</dbReference>
<dbReference type="Pfam" id="PF00534">
    <property type="entry name" value="Glycos_transf_1"/>
    <property type="match status" value="1"/>
</dbReference>
<sequence>MINKSNQKKFHLWIPSLFSMKGGIETYSMFVWEAIKQNIYDGSYNSYNIFIKNDTAIPTDFVSPSTEYTFAGKIPSPLRTIIFSIQLIVGAIWKKPNLIITTHLNFIPVAHFLKTLLGIPYYTVAHGIEAWNIENHRLITALKDADKILAVSNYTRDKLIKEQNLNPDNILVLTNTFDHQKFKISAKTDYLLHRHHLKRDTKIILTIARLSASEQYKGFDQIIRSLPQIIIETPNIHYVLVGKGDDRARIENLVKGLQLENYVTLAGFIPDEELCDYYNLCDVFAMPSKGEGFGIVYLEAMACGKPCLGGNQDGALDALDQGEIGVLVNPDDIDEIAEALIQILQKKYPNPLLYQPEQLRQAVIDRFGFEIFQQRLHEYLDDFMTCL</sequence>
<dbReference type="STRING" id="317619.GCA_000332315_02829"/>
<keyword evidence="4" id="KW-1185">Reference proteome</keyword>
<feature type="domain" description="Glycosyltransferase subfamily 4-like N-terminal" evidence="2">
    <location>
        <begin position="73"/>
        <end position="180"/>
    </location>
</feature>
<dbReference type="InterPro" id="IPR001296">
    <property type="entry name" value="Glyco_trans_1"/>
</dbReference>
<dbReference type="Gene3D" id="3.40.50.2000">
    <property type="entry name" value="Glycogen Phosphorylase B"/>
    <property type="match status" value="2"/>
</dbReference>
<dbReference type="Pfam" id="PF13439">
    <property type="entry name" value="Glyco_transf_4"/>
    <property type="match status" value="1"/>
</dbReference>
<reference evidence="3" key="1">
    <citation type="submission" date="2012-04" db="EMBL/GenBank/DDBJ databases">
        <authorList>
            <person name="Borisov I.G."/>
            <person name="Ivanikova N.V."/>
            <person name="Pinevich A.V."/>
        </authorList>
    </citation>
    <scope>NUCLEOTIDE SEQUENCE</scope>
    <source>
        <strain evidence="3">CALU 1027</strain>
    </source>
</reference>